<dbReference type="GO" id="GO:0032131">
    <property type="term" value="F:alkylated DNA binding"/>
    <property type="evidence" value="ECO:0007669"/>
    <property type="project" value="TreeGrafter"/>
</dbReference>
<evidence type="ECO:0000259" key="6">
    <source>
        <dbReference type="SMART" id="SM00478"/>
    </source>
</evidence>
<dbReference type="SUPFAM" id="SSF48150">
    <property type="entry name" value="DNA-glycosylase"/>
    <property type="match status" value="1"/>
</dbReference>
<evidence type="ECO:0000256" key="1">
    <source>
        <dbReference type="ARBA" id="ARBA00000086"/>
    </source>
</evidence>
<dbReference type="GO" id="GO:0032993">
    <property type="term" value="C:protein-DNA complex"/>
    <property type="evidence" value="ECO:0007669"/>
    <property type="project" value="TreeGrafter"/>
</dbReference>
<accession>A0A023D2S9</accession>
<dbReference type="GO" id="GO:0006307">
    <property type="term" value="P:DNA alkylation repair"/>
    <property type="evidence" value="ECO:0007669"/>
    <property type="project" value="TreeGrafter"/>
</dbReference>
<reference evidence="8" key="1">
    <citation type="journal article" date="2014" name="FEMS Microbiol. Lett.">
        <title>Draft Genomic DNA Sequence of the Facultatively Methylotrophic Bacterium Acidomonas methanolica type strain MB58.</title>
        <authorList>
            <person name="Higashiura N."/>
            <person name="Hadano H."/>
            <person name="Hirakawa H."/>
            <person name="Matsutani M."/>
            <person name="Takabe S."/>
            <person name="Matsushita K."/>
            <person name="Azuma Y."/>
        </authorList>
    </citation>
    <scope>NUCLEOTIDE SEQUENCE [LARGE SCALE GENOMIC DNA]</scope>
    <source>
        <strain evidence="8">MB58</strain>
    </source>
</reference>
<evidence type="ECO:0000256" key="5">
    <source>
        <dbReference type="ARBA" id="ARBA00023204"/>
    </source>
</evidence>
<evidence type="ECO:0000256" key="3">
    <source>
        <dbReference type="ARBA" id="ARBA00012000"/>
    </source>
</evidence>
<dbReference type="GO" id="GO:0008725">
    <property type="term" value="F:DNA-3-methyladenine glycosylase activity"/>
    <property type="evidence" value="ECO:0007669"/>
    <property type="project" value="TreeGrafter"/>
</dbReference>
<dbReference type="PANTHER" id="PTHR43003">
    <property type="entry name" value="DNA-3-METHYLADENINE GLYCOSYLASE"/>
    <property type="match status" value="1"/>
</dbReference>
<dbReference type="AlphaFoldDB" id="A0A023D2S9"/>
<evidence type="ECO:0000256" key="4">
    <source>
        <dbReference type="ARBA" id="ARBA00022763"/>
    </source>
</evidence>
<comment type="similarity">
    <text evidence="2">Belongs to the alkylbase DNA glycosidase AlkA family.</text>
</comment>
<dbReference type="InterPro" id="IPR000035">
    <property type="entry name" value="Alkylbase_DNA_glycsylse_CS"/>
</dbReference>
<keyword evidence="5" id="KW-0234">DNA repair</keyword>
<dbReference type="FunFam" id="1.10.340.30:FF:000004">
    <property type="entry name" value="DNA-3-methyladenine glycosylase II"/>
    <property type="match status" value="1"/>
</dbReference>
<reference evidence="7 8" key="2">
    <citation type="journal article" date="2014" name="FEMS Microbiol. Lett.">
        <title>Draft genomic DNA sequence of the facultatively methylotrophic bacterium Acidomonas methanolica type strain MB58.</title>
        <authorList>
            <person name="Higashiura N."/>
            <person name="Hadano H."/>
            <person name="Hirakawa H."/>
            <person name="Matsutani M."/>
            <person name="Takabe S."/>
            <person name="Matsushita K."/>
            <person name="Azuma Y."/>
        </authorList>
    </citation>
    <scope>NUCLEOTIDE SEQUENCE [LARGE SCALE GENOMIC DNA]</scope>
    <source>
        <strain evidence="7 8">MB58</strain>
    </source>
</reference>
<evidence type="ECO:0000313" key="8">
    <source>
        <dbReference type="Proteomes" id="UP000019760"/>
    </source>
</evidence>
<dbReference type="PROSITE" id="PS00516">
    <property type="entry name" value="ALKYLBASE_DNA_GLYCOS"/>
    <property type="match status" value="1"/>
</dbReference>
<comment type="caution">
    <text evidence="7">The sequence shown here is derived from an EMBL/GenBank/DDBJ whole genome shotgun (WGS) entry which is preliminary data.</text>
</comment>
<dbReference type="InterPro" id="IPR011257">
    <property type="entry name" value="DNA_glycosylase"/>
</dbReference>
<evidence type="ECO:0000313" key="7">
    <source>
        <dbReference type="EMBL" id="GAJ28374.1"/>
    </source>
</evidence>
<dbReference type="SMART" id="SM00478">
    <property type="entry name" value="ENDO3c"/>
    <property type="match status" value="1"/>
</dbReference>
<dbReference type="Gene3D" id="1.10.340.30">
    <property type="entry name" value="Hypothetical protein, domain 2"/>
    <property type="match status" value="1"/>
</dbReference>
<dbReference type="RefSeq" id="WP_042056836.1">
    <property type="nucleotide sequence ID" value="NZ_BAND01000020.1"/>
</dbReference>
<dbReference type="EC" id="3.2.2.21" evidence="3"/>
<protein>
    <recommendedName>
        <fullName evidence="3">DNA-3-methyladenine glycosylase II</fullName>
        <ecNumber evidence="3">3.2.2.21</ecNumber>
    </recommendedName>
</protein>
<dbReference type="CDD" id="cd00056">
    <property type="entry name" value="ENDO3c"/>
    <property type="match status" value="1"/>
</dbReference>
<dbReference type="PANTHER" id="PTHR43003:SF5">
    <property type="entry name" value="DNA-3-METHYLADENINE GLYCOSYLASE"/>
    <property type="match status" value="1"/>
</dbReference>
<evidence type="ECO:0000256" key="2">
    <source>
        <dbReference type="ARBA" id="ARBA00010817"/>
    </source>
</evidence>
<sequence length="219" mass="22667">MGSGVAERTDGTGLAGLDPDLDALMARVGPCGLGGGNGMTPYQALVRAIIGQQLHGKAAAAILARVQALAGGAVPAPQRMLDLPDEALRGCGVSAAKLLAMRGVARAALDGVVPDPAEAAALSDEDLIVRLTTLRGIGRWTVQMLLIFTLARRDVMPVDDFGVRAGWRRLKGLDAPPSPKRLAQATTGFAPHRSALAWYLWRAAEEGRTAATALTGSAS</sequence>
<dbReference type="Gene3D" id="1.10.1670.40">
    <property type="match status" value="1"/>
</dbReference>
<feature type="domain" description="HhH-GPD" evidence="6">
    <location>
        <begin position="50"/>
        <end position="205"/>
    </location>
</feature>
<dbReference type="Pfam" id="PF00730">
    <property type="entry name" value="HhH-GPD"/>
    <property type="match status" value="1"/>
</dbReference>
<dbReference type="GO" id="GO:0006285">
    <property type="term" value="P:base-excision repair, AP site formation"/>
    <property type="evidence" value="ECO:0007669"/>
    <property type="project" value="TreeGrafter"/>
</dbReference>
<proteinExistence type="inferred from homology"/>
<name>A0A023D2S9_ACIMT</name>
<dbReference type="GO" id="GO:0043916">
    <property type="term" value="F:DNA-7-methylguanine glycosylase activity"/>
    <property type="evidence" value="ECO:0007669"/>
    <property type="project" value="TreeGrafter"/>
</dbReference>
<dbReference type="InterPro" id="IPR003265">
    <property type="entry name" value="HhH-GPD_domain"/>
</dbReference>
<dbReference type="InterPro" id="IPR051912">
    <property type="entry name" value="Alkylbase_DNA_Glycosylase/TA"/>
</dbReference>
<keyword evidence="8" id="KW-1185">Reference proteome</keyword>
<comment type="catalytic activity">
    <reaction evidence="1">
        <text>Hydrolysis of alkylated DNA, releasing 3-methyladenine, 3-methylguanine, 7-methylguanine and 7-methyladenine.</text>
        <dbReference type="EC" id="3.2.2.21"/>
    </reaction>
</comment>
<dbReference type="Proteomes" id="UP000019760">
    <property type="component" value="Unassembled WGS sequence"/>
</dbReference>
<dbReference type="EMBL" id="BAND01000020">
    <property type="protein sequence ID" value="GAJ28374.1"/>
    <property type="molecule type" value="Genomic_DNA"/>
</dbReference>
<organism evidence="7 8">
    <name type="scientific">Acidomonas methanolica NBRC 104435</name>
    <dbReference type="NCBI Taxonomy" id="1231351"/>
    <lineage>
        <taxon>Bacteria</taxon>
        <taxon>Pseudomonadati</taxon>
        <taxon>Pseudomonadota</taxon>
        <taxon>Alphaproteobacteria</taxon>
        <taxon>Acetobacterales</taxon>
        <taxon>Acetobacteraceae</taxon>
        <taxon>Acidomonas</taxon>
    </lineage>
</organism>
<keyword evidence="4" id="KW-0227">DNA damage</keyword>
<gene>
    <name evidence="7" type="ORF">Amme_020_043</name>
</gene>